<reference evidence="2" key="1">
    <citation type="submission" date="2015-01" db="EMBL/GenBank/DDBJ databases">
        <authorList>
            <person name="MANFREDI Pablo"/>
        </authorList>
    </citation>
    <scope>NUCLEOTIDE SEQUENCE [LARGE SCALE GENOMIC DNA]</scope>
    <source>
        <strain evidence="2">Cc11</strain>
    </source>
</reference>
<name>A0A0B7I8T8_9FLAO</name>
<dbReference type="EMBL" id="CDOK01000072">
    <property type="protein sequence ID" value="CEN48125.1"/>
    <property type="molecule type" value="Genomic_DNA"/>
</dbReference>
<proteinExistence type="predicted"/>
<protein>
    <submittedName>
        <fullName evidence="1">Uncharacterized protein</fullName>
    </submittedName>
</protein>
<sequence>MIFNSYRGIYAYKKYRKGIHLLPKEQSNDTFSFQEYDRKDDNAKDNTLTFKRNNNTLTGIFGIFSENKE</sequence>
<accession>A0A0B7I8T8</accession>
<organism evidence="1 2">
    <name type="scientific">Capnocytophaga canimorsus</name>
    <dbReference type="NCBI Taxonomy" id="28188"/>
    <lineage>
        <taxon>Bacteria</taxon>
        <taxon>Pseudomonadati</taxon>
        <taxon>Bacteroidota</taxon>
        <taxon>Flavobacteriia</taxon>
        <taxon>Flavobacteriales</taxon>
        <taxon>Flavobacteriaceae</taxon>
        <taxon>Capnocytophaga</taxon>
    </lineage>
</organism>
<evidence type="ECO:0000313" key="1">
    <source>
        <dbReference type="EMBL" id="CEN48125.1"/>
    </source>
</evidence>
<dbReference type="Proteomes" id="UP000039370">
    <property type="component" value="Unassembled WGS sequence"/>
</dbReference>
<gene>
    <name evidence="1" type="ORF">CCAN11_1630003</name>
</gene>
<dbReference type="AlphaFoldDB" id="A0A0B7I8T8"/>
<evidence type="ECO:0000313" key="2">
    <source>
        <dbReference type="Proteomes" id="UP000039370"/>
    </source>
</evidence>